<evidence type="ECO:0000313" key="1">
    <source>
        <dbReference type="EMBL" id="MFC5865070.1"/>
    </source>
</evidence>
<evidence type="ECO:0000313" key="2">
    <source>
        <dbReference type="Proteomes" id="UP001596091"/>
    </source>
</evidence>
<dbReference type="Proteomes" id="UP001596091">
    <property type="component" value="Unassembled WGS sequence"/>
</dbReference>
<comment type="caution">
    <text evidence="1">The sequence shown here is derived from an EMBL/GenBank/DDBJ whole genome shotgun (WGS) entry which is preliminary data.</text>
</comment>
<dbReference type="EMBL" id="JBHSPH010000010">
    <property type="protein sequence ID" value="MFC5865070.1"/>
    <property type="molecule type" value="Genomic_DNA"/>
</dbReference>
<name>A0ABW1ELE3_9BACT</name>
<keyword evidence="2" id="KW-1185">Reference proteome</keyword>
<protein>
    <submittedName>
        <fullName evidence="1">Uncharacterized protein</fullName>
    </submittedName>
</protein>
<sequence>MVRRITFSVQGDVIYELESAPGMWQEQLLEKHVTYSPLPPHVQEALKGIEPSHDGELLYYPCRAVLKSGEACDTVYIVSENPYIKYWGVYPENDRGKRWIKMEDIAEVAESPLRLPAQFANEIYRNGESGMGYTIFTVVFSDGSRQAYGMGNAVDFVRYPNGKGPRNVVAVIPHEGRNDTTRVDGSDYCWCLYSA</sequence>
<reference evidence="2" key="1">
    <citation type="journal article" date="2019" name="Int. J. Syst. Evol. Microbiol.">
        <title>The Global Catalogue of Microorganisms (GCM) 10K type strain sequencing project: providing services to taxonomists for standard genome sequencing and annotation.</title>
        <authorList>
            <consortium name="The Broad Institute Genomics Platform"/>
            <consortium name="The Broad Institute Genome Sequencing Center for Infectious Disease"/>
            <person name="Wu L."/>
            <person name="Ma J."/>
        </authorList>
    </citation>
    <scope>NUCLEOTIDE SEQUENCE [LARGE SCALE GENOMIC DNA]</scope>
    <source>
        <strain evidence="2">JCM 4087</strain>
    </source>
</reference>
<gene>
    <name evidence="1" type="ORF">ACFPT7_22370</name>
</gene>
<organism evidence="1 2">
    <name type="scientific">Acidicapsa dinghuensis</name>
    <dbReference type="NCBI Taxonomy" id="2218256"/>
    <lineage>
        <taxon>Bacteria</taxon>
        <taxon>Pseudomonadati</taxon>
        <taxon>Acidobacteriota</taxon>
        <taxon>Terriglobia</taxon>
        <taxon>Terriglobales</taxon>
        <taxon>Acidobacteriaceae</taxon>
        <taxon>Acidicapsa</taxon>
    </lineage>
</organism>
<dbReference type="RefSeq" id="WP_263332021.1">
    <property type="nucleotide sequence ID" value="NZ_JAGSYH010000001.1"/>
</dbReference>
<accession>A0ABW1ELE3</accession>
<proteinExistence type="predicted"/>